<feature type="transmembrane region" description="Helical" evidence="1">
    <location>
        <begin position="353"/>
        <end position="373"/>
    </location>
</feature>
<organism evidence="2 3">
    <name type="scientific">Sphingobacterium spiritivorum</name>
    <name type="common">Flavobacterium spiritivorum</name>
    <dbReference type="NCBI Taxonomy" id="258"/>
    <lineage>
        <taxon>Bacteria</taxon>
        <taxon>Pseudomonadati</taxon>
        <taxon>Bacteroidota</taxon>
        <taxon>Sphingobacteriia</taxon>
        <taxon>Sphingobacteriales</taxon>
        <taxon>Sphingobacteriaceae</taxon>
        <taxon>Sphingobacterium</taxon>
    </lineage>
</organism>
<dbReference type="Proteomes" id="UP000254893">
    <property type="component" value="Unassembled WGS sequence"/>
</dbReference>
<evidence type="ECO:0000256" key="1">
    <source>
        <dbReference type="SAM" id="Phobius"/>
    </source>
</evidence>
<evidence type="ECO:0008006" key="4">
    <source>
        <dbReference type="Google" id="ProtNLM"/>
    </source>
</evidence>
<evidence type="ECO:0000313" key="2">
    <source>
        <dbReference type="EMBL" id="SUJ03373.1"/>
    </source>
</evidence>
<evidence type="ECO:0000313" key="3">
    <source>
        <dbReference type="Proteomes" id="UP000254893"/>
    </source>
</evidence>
<dbReference type="PANTHER" id="PTHR37826:SF3">
    <property type="entry name" value="J DOMAIN-CONTAINING PROTEIN"/>
    <property type="match status" value="1"/>
</dbReference>
<protein>
    <recommendedName>
        <fullName evidence="4">DNA-directed RNA polymerase subunit P</fullName>
    </recommendedName>
</protein>
<keyword evidence="1" id="KW-0812">Transmembrane</keyword>
<sequence length="374" mass="42348">MAFEEKTAEINKTFKCTGCSAPLAYKPGTDYLLCPYCGTRNTITQTAENGPPLTFPIDYEHYIASIKDVNDNRYEELQEIAKCTNCGASTTLPSHVVAAKCAFCSSPLVIDHHTEHIVRPQALVPFFIDNKLAYQQFKTWGGKRWFAPNDFKRIFDTYSLNALKGVYIPFWVFNANTVTDYTGERGDHYYVERTVRDKDGNTTTVQDQRTRWRYASGRVSVAFKDITICASQSLSQASSDKLGPWHLDRLVPFNEQYISGFSAQTYQLDPQAAMAEAKAVMQYQIRGYIKDDIGGDEQRIDSAETDFSKEGIRYVLLPVWLTSYKYNGKYYQIMINAFSGKVYGDRPYSTWKIVGAILLGIIILYIIALFLGAG</sequence>
<proteinExistence type="predicted"/>
<accession>A0A380BMR1</accession>
<reference evidence="2 3" key="1">
    <citation type="submission" date="2018-06" db="EMBL/GenBank/DDBJ databases">
        <authorList>
            <consortium name="Pathogen Informatics"/>
            <person name="Doyle S."/>
        </authorList>
    </citation>
    <scope>NUCLEOTIDE SEQUENCE [LARGE SCALE GENOMIC DNA]</scope>
    <source>
        <strain evidence="2 3">NCTC11388</strain>
    </source>
</reference>
<keyword evidence="1" id="KW-1133">Transmembrane helix</keyword>
<dbReference type="RefSeq" id="WP_115169483.1">
    <property type="nucleotide sequence ID" value="NZ_UGYW01000002.1"/>
</dbReference>
<keyword evidence="1" id="KW-0472">Membrane</keyword>
<dbReference type="EMBL" id="UGYW01000002">
    <property type="protein sequence ID" value="SUJ03373.1"/>
    <property type="molecule type" value="Genomic_DNA"/>
</dbReference>
<gene>
    <name evidence="2" type="ORF">NCTC11388_01243</name>
</gene>
<dbReference type="PANTHER" id="PTHR37826">
    <property type="entry name" value="FLOTILLIN BAND_7_5 DOMAIN PROTEIN"/>
    <property type="match status" value="1"/>
</dbReference>
<name>A0A380BMR1_SPHSI</name>
<dbReference type="AlphaFoldDB" id="A0A380BMR1"/>